<dbReference type="InterPro" id="IPR018201">
    <property type="entry name" value="Ketoacyl_synth_AS"/>
</dbReference>
<feature type="domain" description="Ketosynthase family 3 (KS3)" evidence="7">
    <location>
        <begin position="104"/>
        <end position="511"/>
    </location>
</feature>
<dbReference type="AlphaFoldDB" id="A0A6G9YIC0"/>
<evidence type="ECO:0000256" key="5">
    <source>
        <dbReference type="ARBA" id="ARBA00023268"/>
    </source>
</evidence>
<reference evidence="8 9" key="1">
    <citation type="journal article" date="2019" name="ACS Chem. Biol.">
        <title>Identification and Mobilization of a Cryptic Antibiotic Biosynthesis Gene Locus from a Human-Pathogenic Nocardia Isolate.</title>
        <authorList>
            <person name="Herisse M."/>
            <person name="Ishida K."/>
            <person name="Porter J.L."/>
            <person name="Howden B."/>
            <person name="Hertweck C."/>
            <person name="Stinear T.P."/>
            <person name="Pidot S.J."/>
        </authorList>
    </citation>
    <scope>NUCLEOTIDE SEQUENCE [LARGE SCALE GENOMIC DNA]</scope>
    <source>
        <strain evidence="8 9">AUSMDU00012717</strain>
    </source>
</reference>
<dbReference type="PROSITE" id="PS00606">
    <property type="entry name" value="KS3_1"/>
    <property type="match status" value="1"/>
</dbReference>
<dbReference type="GO" id="GO:0006633">
    <property type="term" value="P:fatty acid biosynthetic process"/>
    <property type="evidence" value="ECO:0007669"/>
    <property type="project" value="InterPro"/>
</dbReference>
<dbReference type="InterPro" id="IPR016035">
    <property type="entry name" value="Acyl_Trfase/lysoPLipase"/>
</dbReference>
<feature type="domain" description="Carrier" evidence="6">
    <location>
        <begin position="985"/>
        <end position="1060"/>
    </location>
</feature>
<dbReference type="Pfam" id="PF00550">
    <property type="entry name" value="PP-binding"/>
    <property type="match status" value="2"/>
</dbReference>
<feature type="domain" description="Carrier" evidence="6">
    <location>
        <begin position="14"/>
        <end position="88"/>
    </location>
</feature>
<dbReference type="SUPFAM" id="SSF53901">
    <property type="entry name" value="Thiolase-like"/>
    <property type="match status" value="1"/>
</dbReference>
<dbReference type="InterPro" id="IPR009081">
    <property type="entry name" value="PP-bd_ACP"/>
</dbReference>
<keyword evidence="2" id="KW-0596">Phosphopantetheine</keyword>
<dbReference type="PANTHER" id="PTHR43775:SF37">
    <property type="entry name" value="SI:DKEY-61P9.11"/>
    <property type="match status" value="1"/>
</dbReference>
<dbReference type="InterPro" id="IPR020841">
    <property type="entry name" value="PKS_Beta-ketoAc_synthase_dom"/>
</dbReference>
<evidence type="ECO:0000256" key="1">
    <source>
        <dbReference type="ARBA" id="ARBA00001957"/>
    </source>
</evidence>
<evidence type="ECO:0000256" key="4">
    <source>
        <dbReference type="ARBA" id="ARBA00022679"/>
    </source>
</evidence>
<dbReference type="PROSITE" id="PS52004">
    <property type="entry name" value="KS3_2"/>
    <property type="match status" value="1"/>
</dbReference>
<dbReference type="InterPro" id="IPR050091">
    <property type="entry name" value="PKS_NRPS_Biosynth_Enz"/>
</dbReference>
<dbReference type="SMART" id="SM01294">
    <property type="entry name" value="PKS_PP_betabranch"/>
    <property type="match status" value="1"/>
</dbReference>
<dbReference type="SMART" id="SM00825">
    <property type="entry name" value="PKS_KS"/>
    <property type="match status" value="1"/>
</dbReference>
<dbReference type="Pfam" id="PF00698">
    <property type="entry name" value="Acyl_transf_1"/>
    <property type="match status" value="1"/>
</dbReference>
<dbReference type="RefSeq" id="WP_167475551.1">
    <property type="nucleotide sequence ID" value="NZ_CP046172.1"/>
</dbReference>
<dbReference type="Pfam" id="PF02801">
    <property type="entry name" value="Ketoacyl-synt_C"/>
    <property type="match status" value="1"/>
</dbReference>
<dbReference type="Proteomes" id="UP000503540">
    <property type="component" value="Chromosome"/>
</dbReference>
<dbReference type="Gene3D" id="1.10.1200.10">
    <property type="entry name" value="ACP-like"/>
    <property type="match status" value="2"/>
</dbReference>
<name>A0A6G9YIC0_9NOCA</name>
<dbReference type="GO" id="GO:0005886">
    <property type="term" value="C:plasma membrane"/>
    <property type="evidence" value="ECO:0007669"/>
    <property type="project" value="TreeGrafter"/>
</dbReference>
<dbReference type="Pfam" id="PF16197">
    <property type="entry name" value="KAsynt_C_assoc"/>
    <property type="match status" value="1"/>
</dbReference>
<dbReference type="GO" id="GO:0031177">
    <property type="term" value="F:phosphopantetheine binding"/>
    <property type="evidence" value="ECO:0007669"/>
    <property type="project" value="InterPro"/>
</dbReference>
<dbReference type="InterPro" id="IPR014031">
    <property type="entry name" value="Ketoacyl_synth_C"/>
</dbReference>
<dbReference type="InterPro" id="IPR014043">
    <property type="entry name" value="Acyl_transferase_dom"/>
</dbReference>
<accession>A0A6G9YIC0</accession>
<dbReference type="InterPro" id="IPR020806">
    <property type="entry name" value="PKS_PP-bd"/>
</dbReference>
<keyword evidence="4 8" id="KW-0808">Transferase</keyword>
<protein>
    <submittedName>
        <fullName evidence="8">Acyltransferase domain-containing protein</fullName>
    </submittedName>
</protein>
<dbReference type="SUPFAM" id="SSF52151">
    <property type="entry name" value="FabD/lysophospholipase-like"/>
    <property type="match status" value="1"/>
</dbReference>
<dbReference type="InterPro" id="IPR014030">
    <property type="entry name" value="Ketoacyl_synth_N"/>
</dbReference>
<dbReference type="InterPro" id="IPR016036">
    <property type="entry name" value="Malonyl_transacylase_ACP-bd"/>
</dbReference>
<dbReference type="InterPro" id="IPR001227">
    <property type="entry name" value="Ac_transferase_dom_sf"/>
</dbReference>
<evidence type="ECO:0000259" key="6">
    <source>
        <dbReference type="PROSITE" id="PS50075"/>
    </source>
</evidence>
<dbReference type="GO" id="GO:0005737">
    <property type="term" value="C:cytoplasm"/>
    <property type="evidence" value="ECO:0007669"/>
    <property type="project" value="TreeGrafter"/>
</dbReference>
<evidence type="ECO:0000313" key="9">
    <source>
        <dbReference type="Proteomes" id="UP000503540"/>
    </source>
</evidence>
<dbReference type="Pfam" id="PF00109">
    <property type="entry name" value="ketoacyl-synt"/>
    <property type="match status" value="1"/>
</dbReference>
<keyword evidence="5" id="KW-0511">Multifunctional enzyme</keyword>
<evidence type="ECO:0000256" key="2">
    <source>
        <dbReference type="ARBA" id="ARBA00022450"/>
    </source>
</evidence>
<dbReference type="InterPro" id="IPR016039">
    <property type="entry name" value="Thiolase-like"/>
</dbReference>
<evidence type="ECO:0000259" key="7">
    <source>
        <dbReference type="PROSITE" id="PS52004"/>
    </source>
</evidence>
<dbReference type="GO" id="GO:0004312">
    <property type="term" value="F:fatty acid synthase activity"/>
    <property type="evidence" value="ECO:0007669"/>
    <property type="project" value="TreeGrafter"/>
</dbReference>
<proteinExistence type="predicted"/>
<dbReference type="InterPro" id="IPR032821">
    <property type="entry name" value="PKS_assoc"/>
</dbReference>
<keyword evidence="3" id="KW-0597">Phosphoprotein</keyword>
<dbReference type="InterPro" id="IPR036736">
    <property type="entry name" value="ACP-like_sf"/>
</dbReference>
<dbReference type="SUPFAM" id="SSF55048">
    <property type="entry name" value="Probable ACP-binding domain of malonyl-CoA ACP transacylase"/>
    <property type="match status" value="1"/>
</dbReference>
<evidence type="ECO:0000313" key="8">
    <source>
        <dbReference type="EMBL" id="QIS12941.1"/>
    </source>
</evidence>
<dbReference type="Gene3D" id="3.40.47.10">
    <property type="match status" value="1"/>
</dbReference>
<dbReference type="Gene3D" id="3.40.366.10">
    <property type="entry name" value="Malonyl-Coenzyme A Acyl Carrier Protein, domain 2"/>
    <property type="match status" value="1"/>
</dbReference>
<dbReference type="GO" id="GO:0044550">
    <property type="term" value="P:secondary metabolite biosynthetic process"/>
    <property type="evidence" value="ECO:0007669"/>
    <property type="project" value="UniProtKB-ARBA"/>
</dbReference>
<comment type="cofactor">
    <cofactor evidence="1">
        <name>pantetheine 4'-phosphate</name>
        <dbReference type="ChEBI" id="CHEBI:47942"/>
    </cofactor>
</comment>
<dbReference type="PROSITE" id="PS50075">
    <property type="entry name" value="CARRIER"/>
    <property type="match status" value="2"/>
</dbReference>
<dbReference type="SUPFAM" id="SSF47336">
    <property type="entry name" value="ACP-like"/>
    <property type="match status" value="2"/>
</dbReference>
<dbReference type="GO" id="GO:0071770">
    <property type="term" value="P:DIM/DIP cell wall layer assembly"/>
    <property type="evidence" value="ECO:0007669"/>
    <property type="project" value="TreeGrafter"/>
</dbReference>
<organism evidence="8 9">
    <name type="scientific">Nocardia arthritidis</name>
    <dbReference type="NCBI Taxonomy" id="228602"/>
    <lineage>
        <taxon>Bacteria</taxon>
        <taxon>Bacillati</taxon>
        <taxon>Actinomycetota</taxon>
        <taxon>Actinomycetes</taxon>
        <taxon>Mycobacteriales</taxon>
        <taxon>Nocardiaceae</taxon>
        <taxon>Nocardia</taxon>
    </lineage>
</organism>
<dbReference type="PANTHER" id="PTHR43775">
    <property type="entry name" value="FATTY ACID SYNTHASE"/>
    <property type="match status" value="1"/>
</dbReference>
<dbReference type="SMART" id="SM00827">
    <property type="entry name" value="PKS_AT"/>
    <property type="match status" value="1"/>
</dbReference>
<evidence type="ECO:0000256" key="3">
    <source>
        <dbReference type="ARBA" id="ARBA00022553"/>
    </source>
</evidence>
<keyword evidence="9" id="KW-1185">Reference proteome</keyword>
<keyword evidence="8" id="KW-0012">Acyltransferase</keyword>
<dbReference type="FunFam" id="1.10.1200.10:FF:000016">
    <property type="entry name" value="Non-ribosomal peptide synthase"/>
    <property type="match status" value="1"/>
</dbReference>
<dbReference type="SMART" id="SM00823">
    <property type="entry name" value="PKS_PP"/>
    <property type="match status" value="2"/>
</dbReference>
<gene>
    <name evidence="8" type="ORF">F5544_25435</name>
</gene>
<sequence length="1076" mass="112748">MTTASVERGAPSADEISAFLARTIAELAGVPREQVSVRETFAALGLSSASAVTMVERVGGWLGRTLPPDLAWQYPTIREMAEGLAAQRDTPVDQRTRAASGAAQEPVAVIGIGCVVADLRGPRQLWQALCDGTELVGAAPRWRGGPGGFGSFLPDPYAFDANHFGISAAEAAQMDPQQRILLETVADAFDDAGLPTERLAGSATGTFVGIGAGDYGRELAGADGADINAVTGNASSIAANRLAYLYDLRGPSLSVDTACSSSLVAVHLALRSLHDGDCELAVAAGVNLTLDPRVTDSLAAAGMLAPDGRCKTFDRRADGYVRGEGCLAVVLKPLAAAERDGDRVYAVLLGSAVNQDGRTNGLTAPNYRAQVDVLRRAYERAGVAPGAVQYIEAHGTGTALGDAIEARALGAVLTDGRTEADRALVGSVKTIFGHLEAAAGIAGLVKTVLALHHGQVPGNRNFESPSAHIAFADLPFEVPTAPTPWPGDGPALAGVSSFGFGGTNAHVVATGVARREPKRPSVASGGPHLFALSGRSETAALAVAESWREMLDDTTDLAELSDTSLAHRTHHPFRIAVVANEPAELADKLAALTAGALPPGCAAGRVPRSGAGPVGFIFTGQGNQWIGMGRTLIRRQAVFRDALLEVDKELRPLLGWSPFTILDRGRDADELTDTGVAQPVLFALQVALAALWRSLGIEPAAVAGHSMGEVAAAYVAGALDLPAAAAIIAARAKATASARGNGRMAVVNCPLAELDPLPEGVHLAGVNAARWTVLSGTDTAIAALLAGLEQRQILARPLPGPYAFHSPLMRDCAADFAAAMPAFTATASAVPFYSTATGALLDGAALDGGYWADQVTMPVAFAAAIGSMIEAGVTDFIEIGPHPVLSGMLKNLLRQHDRAGIAVPSLTRDVDDQAVLHAALGELHVRGHELRWSALHRRAPRRVPLPLYPYERSSFRIVQGRTEIGPAPERAARTGLFADDADLVAPRNEYEQVVAEMWAEMLGLDRVGVFENFFRLGGHSLLATQFVRTVRERFEIDMPLRRMLTEPTVAQVAATLEQLMVEQAQALLETTDELTG</sequence>
<dbReference type="Gene3D" id="3.30.70.3290">
    <property type="match status" value="1"/>
</dbReference>
<dbReference type="GO" id="GO:0004315">
    <property type="term" value="F:3-oxoacyl-[acyl-carrier-protein] synthase activity"/>
    <property type="evidence" value="ECO:0007669"/>
    <property type="project" value="InterPro"/>
</dbReference>
<dbReference type="KEGG" id="nah:F5544_25435"/>
<dbReference type="EMBL" id="CP046172">
    <property type="protein sequence ID" value="QIS12941.1"/>
    <property type="molecule type" value="Genomic_DNA"/>
</dbReference>
<dbReference type="CDD" id="cd00833">
    <property type="entry name" value="PKS"/>
    <property type="match status" value="1"/>
</dbReference>